<dbReference type="PROSITE" id="PS00122">
    <property type="entry name" value="CARBOXYLESTERASE_B_1"/>
    <property type="match status" value="1"/>
</dbReference>
<dbReference type="InterPro" id="IPR029058">
    <property type="entry name" value="AB_hydrolase_fold"/>
</dbReference>
<dbReference type="Gene3D" id="3.40.50.1820">
    <property type="entry name" value="alpha/beta hydrolase"/>
    <property type="match status" value="1"/>
</dbReference>
<protein>
    <recommendedName>
        <fullName evidence="3">Carboxylic ester hydrolase</fullName>
        <ecNumber evidence="3">3.1.1.-</ecNumber>
    </recommendedName>
</protein>
<accession>A0A8H6WYM9</accession>
<dbReference type="EC" id="3.1.1.-" evidence="3"/>
<keyword evidence="3" id="KW-0732">Signal</keyword>
<dbReference type="InterPro" id="IPR002018">
    <property type="entry name" value="CarbesteraseB"/>
</dbReference>
<dbReference type="AlphaFoldDB" id="A0A8H6WYM9"/>
<evidence type="ECO:0000256" key="2">
    <source>
        <dbReference type="ARBA" id="ARBA00022801"/>
    </source>
</evidence>
<dbReference type="Proteomes" id="UP000620124">
    <property type="component" value="Unassembled WGS sequence"/>
</dbReference>
<dbReference type="InterPro" id="IPR019826">
    <property type="entry name" value="Carboxylesterase_B_AS"/>
</dbReference>
<name>A0A8H6WYM9_9AGAR</name>
<dbReference type="OrthoDB" id="408631at2759"/>
<feature type="chain" id="PRO_5034904693" description="Carboxylic ester hydrolase" evidence="3">
    <location>
        <begin position="20"/>
        <end position="532"/>
    </location>
</feature>
<keyword evidence="2 3" id="KW-0378">Hydrolase</keyword>
<proteinExistence type="inferred from homology"/>
<evidence type="ECO:0000313" key="6">
    <source>
        <dbReference type="Proteomes" id="UP000620124"/>
    </source>
</evidence>
<evidence type="ECO:0000256" key="1">
    <source>
        <dbReference type="ARBA" id="ARBA00005964"/>
    </source>
</evidence>
<evidence type="ECO:0000313" key="5">
    <source>
        <dbReference type="EMBL" id="KAF7331113.1"/>
    </source>
</evidence>
<keyword evidence="6" id="KW-1185">Reference proteome</keyword>
<feature type="domain" description="Carboxylesterase type B" evidence="4">
    <location>
        <begin position="24"/>
        <end position="492"/>
    </location>
</feature>
<feature type="signal peptide" evidence="3">
    <location>
        <begin position="1"/>
        <end position="19"/>
    </location>
</feature>
<evidence type="ECO:0000256" key="3">
    <source>
        <dbReference type="RuleBase" id="RU361235"/>
    </source>
</evidence>
<comment type="similarity">
    <text evidence="1 3">Belongs to the type-B carboxylesterase/lipase family.</text>
</comment>
<dbReference type="SUPFAM" id="SSF53474">
    <property type="entry name" value="alpha/beta-Hydrolases"/>
    <property type="match status" value="1"/>
</dbReference>
<organism evidence="5 6">
    <name type="scientific">Mycena venus</name>
    <dbReference type="NCBI Taxonomy" id="2733690"/>
    <lineage>
        <taxon>Eukaryota</taxon>
        <taxon>Fungi</taxon>
        <taxon>Dikarya</taxon>
        <taxon>Basidiomycota</taxon>
        <taxon>Agaricomycotina</taxon>
        <taxon>Agaricomycetes</taxon>
        <taxon>Agaricomycetidae</taxon>
        <taxon>Agaricales</taxon>
        <taxon>Marasmiineae</taxon>
        <taxon>Mycenaceae</taxon>
        <taxon>Mycena</taxon>
    </lineage>
</organism>
<dbReference type="GO" id="GO:0016787">
    <property type="term" value="F:hydrolase activity"/>
    <property type="evidence" value="ECO:0007669"/>
    <property type="project" value="UniProtKB-KW"/>
</dbReference>
<dbReference type="EMBL" id="JACAZI010000032">
    <property type="protein sequence ID" value="KAF7331113.1"/>
    <property type="molecule type" value="Genomic_DNA"/>
</dbReference>
<evidence type="ECO:0000259" key="4">
    <source>
        <dbReference type="Pfam" id="PF00135"/>
    </source>
</evidence>
<gene>
    <name evidence="5" type="ORF">MVEN_02451600</name>
</gene>
<reference evidence="5" key="1">
    <citation type="submission" date="2020-05" db="EMBL/GenBank/DDBJ databases">
        <title>Mycena genomes resolve the evolution of fungal bioluminescence.</title>
        <authorList>
            <person name="Tsai I.J."/>
        </authorList>
    </citation>
    <scope>NUCLEOTIDE SEQUENCE</scope>
    <source>
        <strain evidence="5">CCC161011</strain>
    </source>
</reference>
<comment type="caution">
    <text evidence="5">The sequence shown here is derived from an EMBL/GenBank/DDBJ whole genome shotgun (WGS) entry which is preliminary data.</text>
</comment>
<dbReference type="InterPro" id="IPR050309">
    <property type="entry name" value="Type-B_Carboxylest/Lipase"/>
</dbReference>
<sequence>MHLPSRIVLAASIARLVDAAALSTVTLDYGTFTGVTNTTSAIIYFRGIRYADPPVGALRWRTAVSPPTSKLGNVTAADFGAACIATTQPAVTSSTSEDCLFGNVYVPIATTARSALPVLVYFHGGGFESGSSNGFAPENIIQPSTKPLIFVTFNYRLGQFGFLGGTPVHDNGTLNAGLLDQKAALVWVQKYIREFGGDPKRVTIWGESAGAGSTMFHLVGDGGANGNVLFHQAMESFGDSPSLSFLPHYNDAFTENLFTQFAGLAGCSGTAAEIMTCLRAAPTNTLALAGSQTLANRTSSFYPFAPIADGSFIKDRPVEAFRSGKFARIPVLFGSNTNEGAHWCAGLPNPAANTANPNANETTVYNCIQGQFSTFTPASFQTALGLYPLADYNNSFDAQGQQMYGEMRYICSAVMITGAAQNFGLKAYQYHWDNPTLSSDHGADLNAFFDGSRTFDDADQALVDAMRSYFTSFVTSGAPVAGANSTEWASSKDLNGSPRILLHPGNIALENVTDALSARCAFWHGLSSEINT</sequence>
<dbReference type="Pfam" id="PF00135">
    <property type="entry name" value="COesterase"/>
    <property type="match status" value="1"/>
</dbReference>
<dbReference type="PANTHER" id="PTHR11559">
    <property type="entry name" value="CARBOXYLESTERASE"/>
    <property type="match status" value="1"/>
</dbReference>